<feature type="region of interest" description="Disordered" evidence="6">
    <location>
        <begin position="390"/>
        <end position="410"/>
    </location>
</feature>
<dbReference type="Gene3D" id="3.30.460.10">
    <property type="entry name" value="Beta Polymerase, domain 2"/>
    <property type="match status" value="1"/>
</dbReference>
<dbReference type="GO" id="GO:0008893">
    <property type="term" value="F:guanosine-3',5'-bis(diphosphate) 3'-diphosphatase activity"/>
    <property type="evidence" value="ECO:0007669"/>
    <property type="project" value="TreeGrafter"/>
</dbReference>
<dbReference type="GO" id="GO:0042594">
    <property type="term" value="P:response to starvation"/>
    <property type="evidence" value="ECO:0007669"/>
    <property type="project" value="TreeGrafter"/>
</dbReference>
<evidence type="ECO:0000259" key="8">
    <source>
        <dbReference type="PROSITE" id="PS51880"/>
    </source>
</evidence>
<evidence type="ECO:0000256" key="1">
    <source>
        <dbReference type="ARBA" id="ARBA00007476"/>
    </source>
</evidence>
<comment type="similarity">
    <text evidence="1">Belongs to the RelA/SpoT family.</text>
</comment>
<dbReference type="Pfam" id="PF02824">
    <property type="entry name" value="TGS"/>
    <property type="match status" value="1"/>
</dbReference>
<dbReference type="AlphaFoldDB" id="A0A5C8NY72"/>
<name>A0A5C8NY72_9BURK</name>
<feature type="domain" description="ACT" evidence="7">
    <location>
        <begin position="690"/>
        <end position="761"/>
    </location>
</feature>
<reference evidence="9 10" key="1">
    <citation type="submission" date="2019-06" db="EMBL/GenBank/DDBJ databases">
        <title>Quisquiliibacterium sp. nov., isolated from a maize field.</title>
        <authorList>
            <person name="Lin S.-Y."/>
            <person name="Tsai C.-F."/>
            <person name="Young C.-C."/>
        </authorList>
    </citation>
    <scope>NUCLEOTIDE SEQUENCE [LARGE SCALE GENOMIC DNA]</scope>
    <source>
        <strain evidence="9 10">CC-CFT501</strain>
    </source>
</reference>
<dbReference type="GO" id="GO:0015969">
    <property type="term" value="P:guanosine tetraphosphate metabolic process"/>
    <property type="evidence" value="ECO:0007669"/>
    <property type="project" value="InterPro"/>
</dbReference>
<keyword evidence="10" id="KW-1185">Reference proteome</keyword>
<evidence type="ECO:0000259" key="7">
    <source>
        <dbReference type="PROSITE" id="PS51671"/>
    </source>
</evidence>
<sequence>MSEPKPITDAARIDHGNGDSARVRRALSLAADAVCDTAAPNGEGYLAHARGTIAILHAIGADEATQIAAALVEPASLLPREAVDREFGPEVGRLVDAMRQVRRLRALRRPEGADAGAQTETLRRMLLAMATDIRVVLLRLASRLQTLRYHAAEKRAPDESVSRETLEVLAPLANRIGLWQLKWELEDLSFRFLQPEAYKSLARALEERRVEREAYIAATAQRLRQALAAAGLNAEVSGRPKHIYSIWNKMRSKQRELEGISDLRGLRVIVGEVAQCYAALDVVHAMWQSIPEEYDDYIARPKPNGYQSLHTVVTAEDGRPLEVQIRTEAMHRFAEYGVASHWRYKERASGAAGSGARSDQAFEDRIAWMRQLLAWQREVGEALGGAAVPRGTAAPGKASTGKASTGAADQDARDIADEARIYVLTPQARVIELPAGATPVDFAYQVHTSLGHRCRGAKVDGHMVPLNTALQNGQTVEIVAAKDTGHEGPSLDWLNPQLGYVRSQRTRAKLRQWFNARELERDTAAGREKVEKVLQREGRTALAFDELARRLGQPDAGAMFVAVAREEIGPRQLEEAARHDPAQDPARAGLDEPDLASVIAARRQKAGAGGDGVLVVGIDSLLTQLARCCRPVPPDPIVGFVTHGRGVSVHRDNCSTFARLAARSPERVIETEWGKPRPAADARARRYPVDIEVKAADRTGLLRDIVETVARDRVNVIGMQTATRRQEARMRFTVEVTDAGQLQATLAAVRAVPGVTSVRRA</sequence>
<evidence type="ECO:0000256" key="2">
    <source>
        <dbReference type="ARBA" id="ARBA00019852"/>
    </source>
</evidence>
<dbReference type="SMART" id="SM00954">
    <property type="entry name" value="RelA_SpoT"/>
    <property type="match status" value="1"/>
</dbReference>
<dbReference type="OrthoDB" id="9805041at2"/>
<dbReference type="GO" id="GO:0015949">
    <property type="term" value="P:nucleobase-containing small molecule interconversion"/>
    <property type="evidence" value="ECO:0007669"/>
    <property type="project" value="UniProtKB-ARBA"/>
</dbReference>
<dbReference type="InterPro" id="IPR033655">
    <property type="entry name" value="TGS_RelA/SpoT"/>
</dbReference>
<dbReference type="InterPro" id="IPR043519">
    <property type="entry name" value="NT_sf"/>
</dbReference>
<dbReference type="InterPro" id="IPR002912">
    <property type="entry name" value="ACT_dom"/>
</dbReference>
<evidence type="ECO:0000256" key="3">
    <source>
        <dbReference type="ARBA" id="ARBA00029754"/>
    </source>
</evidence>
<dbReference type="SUPFAM" id="SSF81301">
    <property type="entry name" value="Nucleotidyltransferase"/>
    <property type="match status" value="1"/>
</dbReference>
<gene>
    <name evidence="9" type="ORF">FHP08_07570</name>
</gene>
<dbReference type="RefSeq" id="WP_147703849.1">
    <property type="nucleotide sequence ID" value="NZ_VDUY01000003.1"/>
</dbReference>
<dbReference type="Gene3D" id="3.10.20.30">
    <property type="match status" value="1"/>
</dbReference>
<dbReference type="Pfam" id="PF13291">
    <property type="entry name" value="ACT_4"/>
    <property type="match status" value="1"/>
</dbReference>
<dbReference type="PANTHER" id="PTHR21262:SF31">
    <property type="entry name" value="GTP PYROPHOSPHOKINASE"/>
    <property type="match status" value="1"/>
</dbReference>
<dbReference type="Pfam" id="PF13328">
    <property type="entry name" value="HD_4"/>
    <property type="match status" value="1"/>
</dbReference>
<dbReference type="Pfam" id="PF04607">
    <property type="entry name" value="RelA_SpoT"/>
    <property type="match status" value="1"/>
</dbReference>
<dbReference type="PROSITE" id="PS51880">
    <property type="entry name" value="TGS"/>
    <property type="match status" value="1"/>
</dbReference>
<dbReference type="InterPro" id="IPR012675">
    <property type="entry name" value="Beta-grasp_dom_sf"/>
</dbReference>
<dbReference type="Gene3D" id="1.10.3210.10">
    <property type="entry name" value="Hypothetical protein af1432"/>
    <property type="match status" value="1"/>
</dbReference>
<dbReference type="GO" id="GO:0008728">
    <property type="term" value="F:GTP diphosphokinase activity"/>
    <property type="evidence" value="ECO:0007669"/>
    <property type="project" value="TreeGrafter"/>
</dbReference>
<dbReference type="SUPFAM" id="SSF109604">
    <property type="entry name" value="HD-domain/PDEase-like"/>
    <property type="match status" value="1"/>
</dbReference>
<dbReference type="SUPFAM" id="SSF55021">
    <property type="entry name" value="ACT-like"/>
    <property type="match status" value="1"/>
</dbReference>
<evidence type="ECO:0000256" key="4">
    <source>
        <dbReference type="ARBA" id="ARBA00032407"/>
    </source>
</evidence>
<proteinExistence type="inferred from homology"/>
<accession>A0A5C8NY72</accession>
<comment type="caution">
    <text evidence="9">The sequence shown here is derived from an EMBL/GenBank/DDBJ whole genome shotgun (WGS) entry which is preliminary data.</text>
</comment>
<feature type="domain" description="TGS" evidence="8">
    <location>
        <begin position="417"/>
        <end position="480"/>
    </location>
</feature>
<dbReference type="InterPro" id="IPR012676">
    <property type="entry name" value="TGS-like"/>
</dbReference>
<evidence type="ECO:0000256" key="6">
    <source>
        <dbReference type="SAM" id="MobiDB-lite"/>
    </source>
</evidence>
<dbReference type="InterPro" id="IPR007685">
    <property type="entry name" value="RelA_SpoT"/>
</dbReference>
<dbReference type="InterPro" id="IPR004095">
    <property type="entry name" value="TGS"/>
</dbReference>
<dbReference type="Gene3D" id="3.30.70.260">
    <property type="match status" value="1"/>
</dbReference>
<dbReference type="CDD" id="cd01668">
    <property type="entry name" value="TGS_RSH"/>
    <property type="match status" value="1"/>
</dbReference>
<dbReference type="Proteomes" id="UP000321548">
    <property type="component" value="Unassembled WGS sequence"/>
</dbReference>
<dbReference type="InterPro" id="IPR045865">
    <property type="entry name" value="ACT-like_dom_sf"/>
</dbReference>
<evidence type="ECO:0000256" key="5">
    <source>
        <dbReference type="ARBA" id="ARBA00033308"/>
    </source>
</evidence>
<dbReference type="GO" id="GO:0005886">
    <property type="term" value="C:plasma membrane"/>
    <property type="evidence" value="ECO:0007669"/>
    <property type="project" value="TreeGrafter"/>
</dbReference>
<organism evidence="9 10">
    <name type="scientific">Zeimonas arvi</name>
    <dbReference type="NCBI Taxonomy" id="2498847"/>
    <lineage>
        <taxon>Bacteria</taxon>
        <taxon>Pseudomonadati</taxon>
        <taxon>Pseudomonadota</taxon>
        <taxon>Betaproteobacteria</taxon>
        <taxon>Burkholderiales</taxon>
        <taxon>Burkholderiaceae</taxon>
        <taxon>Zeimonas</taxon>
    </lineage>
</organism>
<dbReference type="FunFam" id="3.30.460.10:FF:000001">
    <property type="entry name" value="GTP pyrophosphokinase RelA"/>
    <property type="match status" value="1"/>
</dbReference>
<evidence type="ECO:0000313" key="10">
    <source>
        <dbReference type="Proteomes" id="UP000321548"/>
    </source>
</evidence>
<dbReference type="PANTHER" id="PTHR21262">
    <property type="entry name" value="GUANOSINE-3',5'-BIS DIPHOSPHATE 3'-PYROPHOSPHOHYDROLASE"/>
    <property type="match status" value="1"/>
</dbReference>
<dbReference type="FunFam" id="3.10.20.30:FF:000002">
    <property type="entry name" value="GTP pyrophosphokinase (RelA/SpoT)"/>
    <property type="match status" value="1"/>
</dbReference>
<dbReference type="CDD" id="cd05399">
    <property type="entry name" value="NT_Rel-Spo_like"/>
    <property type="match status" value="1"/>
</dbReference>
<dbReference type="SUPFAM" id="SSF81271">
    <property type="entry name" value="TGS-like"/>
    <property type="match status" value="1"/>
</dbReference>
<evidence type="ECO:0000313" key="9">
    <source>
        <dbReference type="EMBL" id="TXL65934.1"/>
    </source>
</evidence>
<dbReference type="PROSITE" id="PS51671">
    <property type="entry name" value="ACT"/>
    <property type="match status" value="1"/>
</dbReference>
<keyword evidence="9" id="KW-0378">Hydrolase</keyword>
<protein>
    <recommendedName>
        <fullName evidence="2">GTP pyrophosphokinase</fullName>
    </recommendedName>
    <alternativeName>
        <fullName evidence="4">(p)ppGpp synthase</fullName>
    </alternativeName>
    <alternativeName>
        <fullName evidence="3">ATP:GTP 3'-pyrophosphotransferase</fullName>
    </alternativeName>
    <alternativeName>
        <fullName evidence="5">ppGpp synthase I</fullName>
    </alternativeName>
</protein>
<dbReference type="CDD" id="cd04876">
    <property type="entry name" value="ACT_RelA-SpoT"/>
    <property type="match status" value="1"/>
</dbReference>
<dbReference type="EMBL" id="VDUY01000003">
    <property type="protein sequence ID" value="TXL65934.1"/>
    <property type="molecule type" value="Genomic_DNA"/>
</dbReference>